<gene>
    <name evidence="2" type="ORF">C3L33_07861</name>
</gene>
<feature type="compositionally biased region" description="Basic and acidic residues" evidence="1">
    <location>
        <begin position="282"/>
        <end position="291"/>
    </location>
</feature>
<dbReference type="OrthoDB" id="1657206at2759"/>
<dbReference type="Proteomes" id="UP000428333">
    <property type="component" value="Linkage Group LG05"/>
</dbReference>
<reference evidence="2 3" key="1">
    <citation type="journal article" date="2019" name="Genome Biol. Evol.">
        <title>The Rhododendron genome and chromosomal organization provide insight into shared whole-genome duplications across the heath family (Ericaceae).</title>
        <authorList>
            <person name="Soza V.L."/>
            <person name="Lindsley D."/>
            <person name="Waalkes A."/>
            <person name="Ramage E."/>
            <person name="Patwardhan R.P."/>
            <person name="Burton J.N."/>
            <person name="Adey A."/>
            <person name="Kumar A."/>
            <person name="Qiu R."/>
            <person name="Shendure J."/>
            <person name="Hall B."/>
        </authorList>
    </citation>
    <scope>NUCLEOTIDE SEQUENCE [LARGE SCALE GENOMIC DNA]</scope>
    <source>
        <strain evidence="2">RSF 1966-606</strain>
    </source>
</reference>
<proteinExistence type="predicted"/>
<feature type="compositionally biased region" description="Polar residues" evidence="1">
    <location>
        <begin position="223"/>
        <end position="235"/>
    </location>
</feature>
<dbReference type="AlphaFoldDB" id="A0A6A4LQA1"/>
<evidence type="ECO:0000313" key="3">
    <source>
        <dbReference type="Proteomes" id="UP000428333"/>
    </source>
</evidence>
<feature type="region of interest" description="Disordered" evidence="1">
    <location>
        <begin position="223"/>
        <end position="246"/>
    </location>
</feature>
<evidence type="ECO:0008006" key="4">
    <source>
        <dbReference type="Google" id="ProtNLM"/>
    </source>
</evidence>
<name>A0A6A4LQA1_9ERIC</name>
<evidence type="ECO:0000256" key="1">
    <source>
        <dbReference type="SAM" id="MobiDB-lite"/>
    </source>
</evidence>
<protein>
    <recommendedName>
        <fullName evidence="4">CCHC-type domain-containing protein</fullName>
    </recommendedName>
</protein>
<dbReference type="EMBL" id="QEFC01001140">
    <property type="protein sequence ID" value="KAE9460220.1"/>
    <property type="molecule type" value="Genomic_DNA"/>
</dbReference>
<dbReference type="PANTHER" id="PTHR35317:SF35">
    <property type="entry name" value="DUF4219 DOMAIN-CONTAINING PROTEIN"/>
    <property type="match status" value="1"/>
</dbReference>
<dbReference type="Pfam" id="PF14223">
    <property type="entry name" value="Retrotran_gag_2"/>
    <property type="match status" value="1"/>
</dbReference>
<keyword evidence="3" id="KW-1185">Reference proteome</keyword>
<comment type="caution">
    <text evidence="2">The sequence shown here is derived from an EMBL/GenBank/DDBJ whole genome shotgun (WGS) entry which is preliminary data.</text>
</comment>
<feature type="region of interest" description="Disordered" evidence="1">
    <location>
        <begin position="266"/>
        <end position="303"/>
    </location>
</feature>
<organism evidence="2 3">
    <name type="scientific">Rhododendron williamsianum</name>
    <dbReference type="NCBI Taxonomy" id="262921"/>
    <lineage>
        <taxon>Eukaryota</taxon>
        <taxon>Viridiplantae</taxon>
        <taxon>Streptophyta</taxon>
        <taxon>Embryophyta</taxon>
        <taxon>Tracheophyta</taxon>
        <taxon>Spermatophyta</taxon>
        <taxon>Magnoliopsida</taxon>
        <taxon>eudicotyledons</taxon>
        <taxon>Gunneridae</taxon>
        <taxon>Pentapetalae</taxon>
        <taxon>asterids</taxon>
        <taxon>Ericales</taxon>
        <taxon>Ericaceae</taxon>
        <taxon>Ericoideae</taxon>
        <taxon>Rhodoreae</taxon>
        <taxon>Rhododendron</taxon>
    </lineage>
</organism>
<dbReference type="PANTHER" id="PTHR35317">
    <property type="entry name" value="OS04G0629600 PROTEIN"/>
    <property type="match status" value="1"/>
</dbReference>
<accession>A0A6A4LQA1</accession>
<sequence>MGSVWEEDDDCVAVRPPLLNNIDFDYWEARMRAFLRLMNERVWESIEYGYEAPTVTDTDTNETRLKTYAEFDQTERDNLCYNYQALNAIFCAVTETDFVRISKCEIAKEALDILRVAHEDTPTMKYTKLQNLDVMFEECRMQESETIRKFYLRLSDIVISMTRLGESVSESRIVRKILRSLPKRFIVKVSIIECKKDIGSMTVEKLVESLEIYEINHFPFMDSNNSKNQGMSSKSVQRDNVESDGEEEMAEFEMFREFLKFSKGGSSSKAQKVHGNNMSHPSRGDKDGEKTKPKKGPGIQCHECRGYGHVQTECANRKKGTIHRQVKPL</sequence>
<feature type="non-terminal residue" evidence="2">
    <location>
        <position position="1"/>
    </location>
</feature>
<evidence type="ECO:0000313" key="2">
    <source>
        <dbReference type="EMBL" id="KAE9460220.1"/>
    </source>
</evidence>